<evidence type="ECO:0000256" key="1">
    <source>
        <dbReference type="ARBA" id="ARBA00006484"/>
    </source>
</evidence>
<dbReference type="EMBL" id="BNBC01000093">
    <property type="protein sequence ID" value="GHF19724.1"/>
    <property type="molecule type" value="Genomic_DNA"/>
</dbReference>
<protein>
    <submittedName>
        <fullName evidence="3">Uncharacterized protein</fullName>
    </submittedName>
</protein>
<dbReference type="PANTHER" id="PTHR42760:SF133">
    <property type="entry name" value="3-OXOACYL-[ACYL-CARRIER-PROTEIN] REDUCTASE"/>
    <property type="match status" value="1"/>
</dbReference>
<name>A0A919AQP9_9ACTN</name>
<comment type="caution">
    <text evidence="3">The sequence shown here is derived from an EMBL/GenBank/DDBJ whole genome shotgun (WGS) entry which is preliminary data.</text>
</comment>
<keyword evidence="4" id="KW-1185">Reference proteome</keyword>
<dbReference type="Proteomes" id="UP000641386">
    <property type="component" value="Unassembled WGS sequence"/>
</dbReference>
<proteinExistence type="inferred from homology"/>
<reference evidence="3" key="2">
    <citation type="submission" date="2020-09" db="EMBL/GenBank/DDBJ databases">
        <authorList>
            <person name="Sun Q."/>
            <person name="Ohkuma M."/>
        </authorList>
    </citation>
    <scope>NUCLEOTIDE SEQUENCE</scope>
    <source>
        <strain evidence="3">JCM 3302</strain>
    </source>
</reference>
<dbReference type="InterPro" id="IPR002347">
    <property type="entry name" value="SDR_fam"/>
</dbReference>
<comment type="similarity">
    <text evidence="1">Belongs to the short-chain dehydrogenases/reductases (SDR) family.</text>
</comment>
<dbReference type="Gene3D" id="3.40.50.720">
    <property type="entry name" value="NAD(P)-binding Rossmann-like Domain"/>
    <property type="match status" value="1"/>
</dbReference>
<reference evidence="3" key="1">
    <citation type="journal article" date="2014" name="Int. J. Syst. Evol. Microbiol.">
        <title>Complete genome sequence of Corynebacterium casei LMG S-19264T (=DSM 44701T), isolated from a smear-ripened cheese.</title>
        <authorList>
            <consortium name="US DOE Joint Genome Institute (JGI-PGF)"/>
            <person name="Walter F."/>
            <person name="Albersmeier A."/>
            <person name="Kalinowski J."/>
            <person name="Ruckert C."/>
        </authorList>
    </citation>
    <scope>NUCLEOTIDE SEQUENCE</scope>
    <source>
        <strain evidence="3">JCM 3302</strain>
    </source>
</reference>
<dbReference type="PANTHER" id="PTHR42760">
    <property type="entry name" value="SHORT-CHAIN DEHYDROGENASES/REDUCTASES FAMILY MEMBER"/>
    <property type="match status" value="1"/>
</dbReference>
<keyword evidence="2" id="KW-0560">Oxidoreductase</keyword>
<organism evidence="3 4">
    <name type="scientific">Streptomyces spiralis</name>
    <dbReference type="NCBI Taxonomy" id="66376"/>
    <lineage>
        <taxon>Bacteria</taxon>
        <taxon>Bacillati</taxon>
        <taxon>Actinomycetota</taxon>
        <taxon>Actinomycetes</taxon>
        <taxon>Kitasatosporales</taxon>
        <taxon>Streptomycetaceae</taxon>
        <taxon>Streptomyces</taxon>
    </lineage>
</organism>
<accession>A0A919AQP9</accession>
<gene>
    <name evidence="3" type="ORF">GCM10014715_88080</name>
</gene>
<evidence type="ECO:0000313" key="4">
    <source>
        <dbReference type="Proteomes" id="UP000641386"/>
    </source>
</evidence>
<dbReference type="SUPFAM" id="SSF51735">
    <property type="entry name" value="NAD(P)-binding Rossmann-fold domains"/>
    <property type="match status" value="1"/>
</dbReference>
<dbReference type="Pfam" id="PF13561">
    <property type="entry name" value="adh_short_C2"/>
    <property type="match status" value="1"/>
</dbReference>
<evidence type="ECO:0000313" key="3">
    <source>
        <dbReference type="EMBL" id="GHF19724.1"/>
    </source>
</evidence>
<dbReference type="GO" id="GO:0016616">
    <property type="term" value="F:oxidoreductase activity, acting on the CH-OH group of donors, NAD or NADP as acceptor"/>
    <property type="evidence" value="ECO:0007669"/>
    <property type="project" value="TreeGrafter"/>
</dbReference>
<dbReference type="AlphaFoldDB" id="A0A919AQP9"/>
<evidence type="ECO:0000256" key="2">
    <source>
        <dbReference type="ARBA" id="ARBA00023002"/>
    </source>
</evidence>
<dbReference type="InterPro" id="IPR036291">
    <property type="entry name" value="NAD(P)-bd_dom_sf"/>
</dbReference>
<sequence>MRVNTVAPGPVSTDMWRVSGGLAEQVAAAMGVDHDTAVDQIIAGAGGFDTGRFTRPEEVADLVLMLASDRAGNIAGADFTIDGGLIKTL</sequence>